<sequence length="313" mass="35705">MTPHFVTYFDSHYAAQGIAMLQSLRAWCPGARATVLCLDDTILHILSAWFPDGVKTLTIAQILQHDSRLVELQATRTPWEFYATTKPLVIRHVMETEVAQDDWVAFLDADTYFFSSPRDAFAEIPAHASTVLSPHRFSFDTIELERYGTYNAGFGLWRHDTRGKAVLADWATRCLEWCFNRVEDGRFMNQAYLNAWPQEHEGVQVLAHPGFNLAPWNLGRHVLRQASEGTQVDAEPLVFFHFSSVSRRDCGIWQTFYTYPEMSQPAVLDGIYSPYLQQLEIISERLLREHGIAGVGTQRKIDPATPMLVLRAP</sequence>
<keyword evidence="2" id="KW-1185">Reference proteome</keyword>
<dbReference type="InterPro" id="IPR029044">
    <property type="entry name" value="Nucleotide-diphossugar_trans"/>
</dbReference>
<organism evidence="1 2">
    <name type="scientific">Roseimicrobium gellanilyticum</name>
    <dbReference type="NCBI Taxonomy" id="748857"/>
    <lineage>
        <taxon>Bacteria</taxon>
        <taxon>Pseudomonadati</taxon>
        <taxon>Verrucomicrobiota</taxon>
        <taxon>Verrucomicrobiia</taxon>
        <taxon>Verrucomicrobiales</taxon>
        <taxon>Verrucomicrobiaceae</taxon>
        <taxon>Roseimicrobium</taxon>
    </lineage>
</organism>
<name>A0A366H4N9_9BACT</name>
<evidence type="ECO:0008006" key="3">
    <source>
        <dbReference type="Google" id="ProtNLM"/>
    </source>
</evidence>
<gene>
    <name evidence="1" type="ORF">DES53_11842</name>
</gene>
<comment type="caution">
    <text evidence="1">The sequence shown here is derived from an EMBL/GenBank/DDBJ whole genome shotgun (WGS) entry which is preliminary data.</text>
</comment>
<reference evidence="1 2" key="1">
    <citation type="submission" date="2018-06" db="EMBL/GenBank/DDBJ databases">
        <title>Genomic Encyclopedia of Type Strains, Phase IV (KMG-IV): sequencing the most valuable type-strain genomes for metagenomic binning, comparative biology and taxonomic classification.</title>
        <authorList>
            <person name="Goeker M."/>
        </authorList>
    </citation>
    <scope>NUCLEOTIDE SEQUENCE [LARGE SCALE GENOMIC DNA]</scope>
    <source>
        <strain evidence="1 2">DSM 25532</strain>
    </source>
</reference>
<evidence type="ECO:0000313" key="2">
    <source>
        <dbReference type="Proteomes" id="UP000253426"/>
    </source>
</evidence>
<dbReference type="Gene3D" id="3.90.550.10">
    <property type="entry name" value="Spore Coat Polysaccharide Biosynthesis Protein SpsA, Chain A"/>
    <property type="match status" value="1"/>
</dbReference>
<proteinExistence type="predicted"/>
<accession>A0A366H4N9</accession>
<protein>
    <recommendedName>
        <fullName evidence="3">Glycosyl transferase</fullName>
    </recommendedName>
</protein>
<dbReference type="Proteomes" id="UP000253426">
    <property type="component" value="Unassembled WGS sequence"/>
</dbReference>
<dbReference type="EMBL" id="QNRR01000018">
    <property type="protein sequence ID" value="RBP36093.1"/>
    <property type="molecule type" value="Genomic_DNA"/>
</dbReference>
<dbReference type="RefSeq" id="WP_113962043.1">
    <property type="nucleotide sequence ID" value="NZ_QNRR01000018.1"/>
</dbReference>
<evidence type="ECO:0000313" key="1">
    <source>
        <dbReference type="EMBL" id="RBP36093.1"/>
    </source>
</evidence>
<dbReference type="SUPFAM" id="SSF53448">
    <property type="entry name" value="Nucleotide-diphospho-sugar transferases"/>
    <property type="match status" value="1"/>
</dbReference>
<dbReference type="OrthoDB" id="186344at2"/>
<dbReference type="AlphaFoldDB" id="A0A366H4N9"/>